<evidence type="ECO:0000313" key="1">
    <source>
        <dbReference type="EMBL" id="KAG8635488.1"/>
    </source>
</evidence>
<comment type="caution">
    <text evidence="1">The sequence shown here is derived from an EMBL/GenBank/DDBJ whole genome shotgun (WGS) entry which is preliminary data.</text>
</comment>
<gene>
    <name evidence="1" type="ORF">MANES_16G042231v8</name>
</gene>
<reference evidence="2" key="1">
    <citation type="journal article" date="2016" name="Nat. Biotechnol.">
        <title>Sequencing wild and cultivated cassava and related species reveals extensive interspecific hybridization and genetic diversity.</title>
        <authorList>
            <person name="Bredeson J.V."/>
            <person name="Lyons J.B."/>
            <person name="Prochnik S.E."/>
            <person name="Wu G.A."/>
            <person name="Ha C.M."/>
            <person name="Edsinger-Gonzales E."/>
            <person name="Grimwood J."/>
            <person name="Schmutz J."/>
            <person name="Rabbi I.Y."/>
            <person name="Egesi C."/>
            <person name="Nauluvula P."/>
            <person name="Lebot V."/>
            <person name="Ndunguru J."/>
            <person name="Mkamilo G."/>
            <person name="Bart R.S."/>
            <person name="Setter T.L."/>
            <person name="Gleadow R.M."/>
            <person name="Kulakow P."/>
            <person name="Ferguson M.E."/>
            <person name="Rounsley S."/>
            <person name="Rokhsar D.S."/>
        </authorList>
    </citation>
    <scope>NUCLEOTIDE SEQUENCE [LARGE SCALE GENOMIC DNA]</scope>
    <source>
        <strain evidence="2">cv. AM560-2</strain>
    </source>
</reference>
<evidence type="ECO:0000313" key="2">
    <source>
        <dbReference type="Proteomes" id="UP000091857"/>
    </source>
</evidence>
<accession>A0ACB7G5E0</accession>
<keyword evidence="2" id="KW-1185">Reference proteome</keyword>
<name>A0ACB7G5E0_MANES</name>
<proteinExistence type="predicted"/>
<sequence>MESSFPWLRCLDGRVSSLYFSFYMCSRWCCHCWIFCHNQKFSFWCKFSSSRCGDGSFCWCRNFFSRGSRWSVRWSC</sequence>
<dbReference type="Proteomes" id="UP000091857">
    <property type="component" value="Chromosome 16"/>
</dbReference>
<dbReference type="EMBL" id="CM004402">
    <property type="protein sequence ID" value="KAG8635488.1"/>
    <property type="molecule type" value="Genomic_DNA"/>
</dbReference>
<protein>
    <submittedName>
        <fullName evidence="1">Uncharacterized protein</fullName>
    </submittedName>
</protein>
<organism evidence="1 2">
    <name type="scientific">Manihot esculenta</name>
    <name type="common">Cassava</name>
    <name type="synonym">Jatropha manihot</name>
    <dbReference type="NCBI Taxonomy" id="3983"/>
    <lineage>
        <taxon>Eukaryota</taxon>
        <taxon>Viridiplantae</taxon>
        <taxon>Streptophyta</taxon>
        <taxon>Embryophyta</taxon>
        <taxon>Tracheophyta</taxon>
        <taxon>Spermatophyta</taxon>
        <taxon>Magnoliopsida</taxon>
        <taxon>eudicotyledons</taxon>
        <taxon>Gunneridae</taxon>
        <taxon>Pentapetalae</taxon>
        <taxon>rosids</taxon>
        <taxon>fabids</taxon>
        <taxon>Malpighiales</taxon>
        <taxon>Euphorbiaceae</taxon>
        <taxon>Crotonoideae</taxon>
        <taxon>Manihoteae</taxon>
        <taxon>Manihot</taxon>
    </lineage>
</organism>